<protein>
    <submittedName>
        <fullName evidence="1">Bet v1-like protein</fullName>
    </submittedName>
</protein>
<sequence length="150" mass="16668">MACKVPTSCNQVESAVLAAPVGKVWEVIKHIKLENFAGNFVKKTSFISGIDMQVGSVVKIEYVDGATWELRITEISERTTTVGYEVTSTEPPLDCTSVEGEIQVLPVTASDQTFIKWTTVYSNDVSLERVQDQKFKKLEFFKAAQNAVEQ</sequence>
<dbReference type="PANTHER" id="PTHR39332:SF7">
    <property type="entry name" value="SRPBCC FAMILY PROTEIN"/>
    <property type="match status" value="1"/>
</dbReference>
<evidence type="ECO:0000313" key="1">
    <source>
        <dbReference type="EMBL" id="JAC69439.1"/>
    </source>
</evidence>
<proteinExistence type="predicted"/>
<dbReference type="EMBL" id="GBEZ01016846">
    <property type="protein sequence ID" value="JAC69439.1"/>
    <property type="molecule type" value="Transcribed_RNA"/>
</dbReference>
<reference evidence="1" key="1">
    <citation type="submission" date="2014-05" db="EMBL/GenBank/DDBJ databases">
        <title>The transcriptome of the halophilic microalga Tetraselmis sp. GSL018 isolated from the Great Salt Lake, Utah.</title>
        <authorList>
            <person name="Jinkerson R.E."/>
            <person name="D'Adamo S."/>
            <person name="Posewitz M.C."/>
        </authorList>
    </citation>
    <scope>NUCLEOTIDE SEQUENCE</scope>
    <source>
        <strain evidence="1">GSL018</strain>
    </source>
</reference>
<accession>A0A061RF49</accession>
<dbReference type="AlphaFoldDB" id="A0A061RF49"/>
<dbReference type="Gene3D" id="3.30.530.20">
    <property type="match status" value="1"/>
</dbReference>
<dbReference type="PANTHER" id="PTHR39332">
    <property type="entry name" value="BLL4707 PROTEIN"/>
    <property type="match status" value="1"/>
</dbReference>
<gene>
    <name evidence="1" type="ORF">TSPGSL018_6367</name>
</gene>
<dbReference type="InterPro" id="IPR023393">
    <property type="entry name" value="START-like_dom_sf"/>
</dbReference>
<name>A0A061RF49_9CHLO</name>
<organism evidence="1">
    <name type="scientific">Tetraselmis sp. GSL018</name>
    <dbReference type="NCBI Taxonomy" id="582737"/>
    <lineage>
        <taxon>Eukaryota</taxon>
        <taxon>Viridiplantae</taxon>
        <taxon>Chlorophyta</taxon>
        <taxon>core chlorophytes</taxon>
        <taxon>Chlorodendrophyceae</taxon>
        <taxon>Chlorodendrales</taxon>
        <taxon>Chlorodendraceae</taxon>
        <taxon>Tetraselmis</taxon>
    </lineage>
</organism>
<dbReference type="SUPFAM" id="SSF55961">
    <property type="entry name" value="Bet v1-like"/>
    <property type="match status" value="1"/>
</dbReference>